<reference evidence="17 18" key="1">
    <citation type="journal article" date="2017" name="Genome Announc.">
        <title>Draft Genome Sequence of a Sporulating and Motile Strain of Lachnotalea glycerini Isolated from Water in Quebec City, Canada.</title>
        <authorList>
            <person name="Maheux A.F."/>
            <person name="Boudreau D.K."/>
            <person name="Berube E."/>
            <person name="Boissinot M."/>
            <person name="Raymond F."/>
            <person name="Brodeur S."/>
            <person name="Corbeil J."/>
            <person name="Isabel S."/>
            <person name="Omar R.F."/>
            <person name="Bergeron M.G."/>
        </authorList>
    </citation>
    <scope>NUCLEOTIDE SEQUENCE [LARGE SCALE GENOMIC DNA]</scope>
    <source>
        <strain evidence="17 18">CCRI-19302</strain>
    </source>
</reference>
<dbReference type="CDD" id="cd06225">
    <property type="entry name" value="HAMP"/>
    <property type="match status" value="1"/>
</dbReference>
<dbReference type="PANTHER" id="PTHR34220:SF11">
    <property type="entry name" value="SENSOR PROTEIN KINASE HPTS"/>
    <property type="match status" value="1"/>
</dbReference>
<evidence type="ECO:0000256" key="5">
    <source>
        <dbReference type="ARBA" id="ARBA00022553"/>
    </source>
</evidence>
<dbReference type="SUPFAM" id="SSF55874">
    <property type="entry name" value="ATPase domain of HSP90 chaperone/DNA topoisomerase II/histidine kinase"/>
    <property type="match status" value="1"/>
</dbReference>
<protein>
    <recommendedName>
        <fullName evidence="3">histidine kinase</fullName>
        <ecNumber evidence="3">2.7.13.3</ecNumber>
    </recommendedName>
</protein>
<dbReference type="EMBL" id="QICS01000001">
    <property type="protein sequence ID" value="PXV95664.1"/>
    <property type="molecule type" value="Genomic_DNA"/>
</dbReference>
<dbReference type="Proteomes" id="UP000216411">
    <property type="component" value="Unassembled WGS sequence"/>
</dbReference>
<evidence type="ECO:0000256" key="4">
    <source>
        <dbReference type="ARBA" id="ARBA00022475"/>
    </source>
</evidence>
<dbReference type="AlphaFoldDB" id="A0A255I8N4"/>
<comment type="catalytic activity">
    <reaction evidence="1">
        <text>ATP + protein L-histidine = ADP + protein N-phospho-L-histidine.</text>
        <dbReference type="EC" id="2.7.13.3"/>
    </reaction>
</comment>
<keyword evidence="5" id="KW-0597">Phosphoprotein</keyword>
<dbReference type="PROSITE" id="PS50885">
    <property type="entry name" value="HAMP"/>
    <property type="match status" value="1"/>
</dbReference>
<keyword evidence="12" id="KW-0902">Two-component regulatory system</keyword>
<dbReference type="SMART" id="SM00304">
    <property type="entry name" value="HAMP"/>
    <property type="match status" value="1"/>
</dbReference>
<evidence type="ECO:0000259" key="15">
    <source>
        <dbReference type="PROSITE" id="PS50885"/>
    </source>
</evidence>
<evidence type="ECO:0000256" key="1">
    <source>
        <dbReference type="ARBA" id="ARBA00000085"/>
    </source>
</evidence>
<evidence type="ECO:0000256" key="13">
    <source>
        <dbReference type="ARBA" id="ARBA00023136"/>
    </source>
</evidence>
<comment type="subcellular location">
    <subcellularLocation>
        <location evidence="2">Cell membrane</location>
        <topology evidence="2">Multi-pass membrane protein</topology>
    </subcellularLocation>
</comment>
<dbReference type="SMART" id="SM00387">
    <property type="entry name" value="HATPase_c"/>
    <property type="match status" value="1"/>
</dbReference>
<dbReference type="OrthoDB" id="9809348at2"/>
<dbReference type="PRINTS" id="PR00344">
    <property type="entry name" value="BCTRLSENSOR"/>
</dbReference>
<evidence type="ECO:0000256" key="11">
    <source>
        <dbReference type="ARBA" id="ARBA00022989"/>
    </source>
</evidence>
<dbReference type="Pfam" id="PF02518">
    <property type="entry name" value="HATPase_c"/>
    <property type="match status" value="1"/>
</dbReference>
<keyword evidence="10" id="KW-0067">ATP-binding</keyword>
<dbReference type="InterPro" id="IPR004358">
    <property type="entry name" value="Sig_transdc_His_kin-like_C"/>
</dbReference>
<dbReference type="GO" id="GO:0005886">
    <property type="term" value="C:plasma membrane"/>
    <property type="evidence" value="ECO:0007669"/>
    <property type="project" value="UniProtKB-SubCell"/>
</dbReference>
<evidence type="ECO:0000256" key="7">
    <source>
        <dbReference type="ARBA" id="ARBA00022692"/>
    </source>
</evidence>
<evidence type="ECO:0000256" key="6">
    <source>
        <dbReference type="ARBA" id="ARBA00022679"/>
    </source>
</evidence>
<evidence type="ECO:0000256" key="2">
    <source>
        <dbReference type="ARBA" id="ARBA00004651"/>
    </source>
</evidence>
<evidence type="ECO:0000256" key="3">
    <source>
        <dbReference type="ARBA" id="ARBA00012438"/>
    </source>
</evidence>
<gene>
    <name evidence="16" type="ORF">C8E03_101294</name>
    <name evidence="17" type="ORF">CG710_001835</name>
</gene>
<sequence>MKLKNKLLISQIIVFLTMFITLNTVLSKIVYMTVSKTDCENAMTLNEQIMTRIDQYFEELERFTLVVANDEMLNVLIETYNKEPTNANESKIRLYLSGLGIRDKIQSYAVLGIYVNVQNSKKELHFTTVGLSSSLKNYVQNTIPTISLDNTTGKFIDPFTYDGDSTTVFGNKFNMAYGFISPYSVNQMQGSVTVIASFDQIIYIAENMKDYSHDYLLLDNQNEAIKPSVENSKIDITKALSHLTYGKSYKEGFFKEKDAITTVRYSDYGEWKLVCRLTRADILKNNSSLILLDQILVAVFGICVVLIMIPLVQKFTRPLSKVSEQMGEIARGNLKARVVVKSEDEIAEVGRAFNIMAKKLQENIDKMLEQEKREQKMRYSLMISQVDPHFIYNTMNTITYLAQKERSEDVIAVNKAMIEILKDRLRVDIKNVFDTLEQEIKVVEQYLIIQNYRYADTFKAQINIQDEVKTFYVAKNVLQPLVENALFHGVLCNKDEDGETIGGCITINAIQANTDILISVKDNGIGMSEQMLEKLEEQSVSKIRGEHIGIRNIKGRIRYIYGENCSFIIQSKEGEGTEVIIKLPVIRENGGNIDDIS</sequence>
<dbReference type="Pfam" id="PF06580">
    <property type="entry name" value="His_kinase"/>
    <property type="match status" value="1"/>
</dbReference>
<dbReference type="Gene3D" id="6.10.340.10">
    <property type="match status" value="1"/>
</dbReference>
<evidence type="ECO:0000313" key="16">
    <source>
        <dbReference type="EMBL" id="PXV95664.1"/>
    </source>
</evidence>
<keyword evidence="6" id="KW-0808">Transferase</keyword>
<evidence type="ECO:0000256" key="12">
    <source>
        <dbReference type="ARBA" id="ARBA00023012"/>
    </source>
</evidence>
<keyword evidence="11 14" id="KW-1133">Transmembrane helix</keyword>
<dbReference type="PANTHER" id="PTHR34220">
    <property type="entry name" value="SENSOR HISTIDINE KINASE YPDA"/>
    <property type="match status" value="1"/>
</dbReference>
<reference evidence="16 19" key="2">
    <citation type="submission" date="2018-05" db="EMBL/GenBank/DDBJ databases">
        <title>Genomic Encyclopedia of Type Strains, Phase IV (KMG-IV): sequencing the most valuable type-strain genomes for metagenomic binning, comparative biology and taxonomic classification.</title>
        <authorList>
            <person name="Goeker M."/>
        </authorList>
    </citation>
    <scope>NUCLEOTIDE SEQUENCE [LARGE SCALE GENOMIC DNA]</scope>
    <source>
        <strain evidence="16 19">DSM 28816</strain>
    </source>
</reference>
<dbReference type="GO" id="GO:0000155">
    <property type="term" value="F:phosphorelay sensor kinase activity"/>
    <property type="evidence" value="ECO:0007669"/>
    <property type="project" value="InterPro"/>
</dbReference>
<dbReference type="SUPFAM" id="SSF158472">
    <property type="entry name" value="HAMP domain-like"/>
    <property type="match status" value="1"/>
</dbReference>
<keyword evidence="13 14" id="KW-0472">Membrane</keyword>
<accession>A0A255I8N4</accession>
<evidence type="ECO:0000313" key="18">
    <source>
        <dbReference type="Proteomes" id="UP000216411"/>
    </source>
</evidence>
<dbReference type="InterPro" id="IPR050640">
    <property type="entry name" value="Bact_2-comp_sensor_kinase"/>
</dbReference>
<dbReference type="RefSeq" id="WP_094379763.1">
    <property type="nucleotide sequence ID" value="NZ_NOKA02000001.1"/>
</dbReference>
<evidence type="ECO:0000313" key="17">
    <source>
        <dbReference type="EMBL" id="RDY33288.1"/>
    </source>
</evidence>
<evidence type="ECO:0000256" key="14">
    <source>
        <dbReference type="SAM" id="Phobius"/>
    </source>
</evidence>
<dbReference type="InterPro" id="IPR003660">
    <property type="entry name" value="HAMP_dom"/>
</dbReference>
<dbReference type="Gene3D" id="3.30.565.10">
    <property type="entry name" value="Histidine kinase-like ATPase, C-terminal domain"/>
    <property type="match status" value="1"/>
</dbReference>
<dbReference type="EC" id="2.7.13.3" evidence="3"/>
<dbReference type="InterPro" id="IPR036890">
    <property type="entry name" value="HATPase_C_sf"/>
</dbReference>
<keyword evidence="9 16" id="KW-0418">Kinase</keyword>
<reference evidence="17" key="3">
    <citation type="submission" date="2018-07" db="EMBL/GenBank/DDBJ databases">
        <authorList>
            <person name="Quirk P.G."/>
            <person name="Krulwich T.A."/>
        </authorList>
    </citation>
    <scope>NUCLEOTIDE SEQUENCE</scope>
    <source>
        <strain evidence="17">CCRI-19302</strain>
    </source>
</reference>
<proteinExistence type="predicted"/>
<organism evidence="17 18">
    <name type="scientific">Lachnotalea glycerini</name>
    <dbReference type="NCBI Taxonomy" id="1763509"/>
    <lineage>
        <taxon>Bacteria</taxon>
        <taxon>Bacillati</taxon>
        <taxon>Bacillota</taxon>
        <taxon>Clostridia</taxon>
        <taxon>Lachnospirales</taxon>
        <taxon>Lachnospiraceae</taxon>
        <taxon>Lachnotalea</taxon>
    </lineage>
</organism>
<comment type="caution">
    <text evidence="17">The sequence shown here is derived from an EMBL/GenBank/DDBJ whole genome shotgun (WGS) entry which is preliminary data.</text>
</comment>
<evidence type="ECO:0000256" key="10">
    <source>
        <dbReference type="ARBA" id="ARBA00022840"/>
    </source>
</evidence>
<keyword evidence="8" id="KW-0547">Nucleotide-binding</keyword>
<feature type="transmembrane region" description="Helical" evidence="14">
    <location>
        <begin position="289"/>
        <end position="312"/>
    </location>
</feature>
<dbReference type="InterPro" id="IPR010559">
    <property type="entry name" value="Sig_transdc_His_kin_internal"/>
</dbReference>
<dbReference type="InterPro" id="IPR003594">
    <property type="entry name" value="HATPase_dom"/>
</dbReference>
<keyword evidence="4" id="KW-1003">Cell membrane</keyword>
<dbReference type="EMBL" id="NOKA02000001">
    <property type="protein sequence ID" value="RDY33288.1"/>
    <property type="molecule type" value="Genomic_DNA"/>
</dbReference>
<dbReference type="Pfam" id="PF00672">
    <property type="entry name" value="HAMP"/>
    <property type="match status" value="1"/>
</dbReference>
<dbReference type="Proteomes" id="UP000247523">
    <property type="component" value="Unassembled WGS sequence"/>
</dbReference>
<keyword evidence="18" id="KW-1185">Reference proteome</keyword>
<feature type="domain" description="HAMP" evidence="15">
    <location>
        <begin position="313"/>
        <end position="365"/>
    </location>
</feature>
<evidence type="ECO:0000256" key="8">
    <source>
        <dbReference type="ARBA" id="ARBA00022741"/>
    </source>
</evidence>
<dbReference type="GO" id="GO:0005524">
    <property type="term" value="F:ATP binding"/>
    <property type="evidence" value="ECO:0007669"/>
    <property type="project" value="UniProtKB-KW"/>
</dbReference>
<name>A0A255I8N4_9FIRM</name>
<keyword evidence="7 14" id="KW-0812">Transmembrane</keyword>
<evidence type="ECO:0000256" key="9">
    <source>
        <dbReference type="ARBA" id="ARBA00022777"/>
    </source>
</evidence>
<evidence type="ECO:0000313" key="19">
    <source>
        <dbReference type="Proteomes" id="UP000247523"/>
    </source>
</evidence>